<dbReference type="PATRIC" id="fig|862908.3.peg.3007"/>
<comment type="cofactor">
    <cofactor evidence="1">
        <name>[4Fe-4S] cluster</name>
        <dbReference type="ChEBI" id="CHEBI:49883"/>
    </cofactor>
</comment>
<keyword evidence="4" id="KW-0408">Iron</keyword>
<dbReference type="GO" id="GO:0003824">
    <property type="term" value="F:catalytic activity"/>
    <property type="evidence" value="ECO:0007669"/>
    <property type="project" value="InterPro"/>
</dbReference>
<dbReference type="SFLD" id="SFLDS00029">
    <property type="entry name" value="Radical_SAM"/>
    <property type="match status" value="1"/>
</dbReference>
<dbReference type="Pfam" id="PF13186">
    <property type="entry name" value="SPASM"/>
    <property type="match status" value="1"/>
</dbReference>
<dbReference type="STRING" id="862908.BMS_3145"/>
<evidence type="ECO:0000313" key="8">
    <source>
        <dbReference type="EMBL" id="CBW27902.1"/>
    </source>
</evidence>
<feature type="domain" description="4Fe4S-binding SPASM" evidence="7">
    <location>
        <begin position="177"/>
        <end position="245"/>
    </location>
</feature>
<sequence length="249" mass="29197">MSMFKLSRGMFSVVEIEINSHCNMACSYCPNSEHERLEKGEMSTETFIRIMQQLKEIEFKGRVSYHFYNEPLLCKKLDEFVVLTKEFLPSCIIDIYSNGTLLTKKRLEKLFELGVDKFTITEHEGTKPGYIFKKVYKDLDEAQKKKVHFQGHEKLDLSNRGGLLEHLSTQDISSVPCYIPLYLVVITLNGNVLPCYDDFYQNHSMGNIHDQHIEEIWNSEKYNNFRKLLREKNGRKSNPVCEKCTCVRW</sequence>
<keyword evidence="5" id="KW-0411">Iron-sulfur</keyword>
<dbReference type="AlphaFoldDB" id="E1WZW6"/>
<organism evidence="8 9">
    <name type="scientific">Halobacteriovorax marinus (strain ATCC BAA-682 / DSM 15412 / SJ)</name>
    <name type="common">Bacteriovorax marinus</name>
    <dbReference type="NCBI Taxonomy" id="862908"/>
    <lineage>
        <taxon>Bacteria</taxon>
        <taxon>Pseudomonadati</taxon>
        <taxon>Bdellovibrionota</taxon>
        <taxon>Bacteriovoracia</taxon>
        <taxon>Bacteriovoracales</taxon>
        <taxon>Halobacteriovoraceae</taxon>
        <taxon>Halobacteriovorax</taxon>
    </lineage>
</organism>
<dbReference type="CDD" id="cd01335">
    <property type="entry name" value="Radical_SAM"/>
    <property type="match status" value="1"/>
</dbReference>
<dbReference type="HOGENOM" id="CLU_009273_1_3_7"/>
<dbReference type="InterPro" id="IPR007197">
    <property type="entry name" value="rSAM"/>
</dbReference>
<dbReference type="PANTHER" id="PTHR11228">
    <property type="entry name" value="RADICAL SAM DOMAIN PROTEIN"/>
    <property type="match status" value="1"/>
</dbReference>
<evidence type="ECO:0000259" key="6">
    <source>
        <dbReference type="Pfam" id="PF04055"/>
    </source>
</evidence>
<dbReference type="InterPro" id="IPR023885">
    <property type="entry name" value="4Fe4S-binding_SPASM_dom"/>
</dbReference>
<proteinExistence type="predicted"/>
<keyword evidence="2" id="KW-0949">S-adenosyl-L-methionine</keyword>
<dbReference type="Gene3D" id="3.20.20.70">
    <property type="entry name" value="Aldolase class I"/>
    <property type="match status" value="1"/>
</dbReference>
<gene>
    <name evidence="8" type="ordered locus">BMS_3145</name>
</gene>
<evidence type="ECO:0000256" key="3">
    <source>
        <dbReference type="ARBA" id="ARBA00022723"/>
    </source>
</evidence>
<feature type="domain" description="Radical SAM core" evidence="6">
    <location>
        <begin position="17"/>
        <end position="121"/>
    </location>
</feature>
<dbReference type="OrthoDB" id="9782387at2"/>
<dbReference type="Pfam" id="PF04055">
    <property type="entry name" value="Radical_SAM"/>
    <property type="match status" value="1"/>
</dbReference>
<dbReference type="PANTHER" id="PTHR11228:SF7">
    <property type="entry name" value="PQQA PEPTIDE CYCLASE"/>
    <property type="match status" value="1"/>
</dbReference>
<dbReference type="InterPro" id="IPR050377">
    <property type="entry name" value="Radical_SAM_PqqE_MftC-like"/>
</dbReference>
<reference evidence="9" key="1">
    <citation type="journal article" date="2013" name="ISME J.">
        <title>A small predatory core genome in the divergent marine Bacteriovorax marinus SJ and the terrestrial Bdellovibrio bacteriovorus.</title>
        <authorList>
            <person name="Crossman L.C."/>
            <person name="Chen H."/>
            <person name="Cerdeno-Tarraga A.M."/>
            <person name="Brooks K."/>
            <person name="Quail M.A."/>
            <person name="Pineiro S.A."/>
            <person name="Hobley L."/>
            <person name="Sockett R.E."/>
            <person name="Bentley S.D."/>
            <person name="Parkhill J."/>
            <person name="Williams H.N."/>
            <person name="Stine O.C."/>
        </authorList>
    </citation>
    <scope>NUCLEOTIDE SEQUENCE [LARGE SCALE GENOMIC DNA]</scope>
    <source>
        <strain evidence="9">ATCC BAA-682 / DSM 15412 / SJ</strain>
    </source>
</reference>
<dbReference type="InterPro" id="IPR013785">
    <property type="entry name" value="Aldolase_TIM"/>
</dbReference>
<evidence type="ECO:0000259" key="7">
    <source>
        <dbReference type="Pfam" id="PF13186"/>
    </source>
</evidence>
<dbReference type="eggNOG" id="COG0535">
    <property type="taxonomic scope" value="Bacteria"/>
</dbReference>
<keyword evidence="9" id="KW-1185">Reference proteome</keyword>
<dbReference type="GO" id="GO:0046872">
    <property type="term" value="F:metal ion binding"/>
    <property type="evidence" value="ECO:0007669"/>
    <property type="project" value="UniProtKB-KW"/>
</dbReference>
<evidence type="ECO:0000313" key="9">
    <source>
        <dbReference type="Proteomes" id="UP000008963"/>
    </source>
</evidence>
<dbReference type="SUPFAM" id="SSF102114">
    <property type="entry name" value="Radical SAM enzymes"/>
    <property type="match status" value="1"/>
</dbReference>
<evidence type="ECO:0000256" key="2">
    <source>
        <dbReference type="ARBA" id="ARBA00022691"/>
    </source>
</evidence>
<dbReference type="GO" id="GO:0051536">
    <property type="term" value="F:iron-sulfur cluster binding"/>
    <property type="evidence" value="ECO:0007669"/>
    <property type="project" value="UniProtKB-KW"/>
</dbReference>
<evidence type="ECO:0000256" key="1">
    <source>
        <dbReference type="ARBA" id="ARBA00001966"/>
    </source>
</evidence>
<dbReference type="NCBIfam" id="TIGR04085">
    <property type="entry name" value="rSAM_more_4Fe4S"/>
    <property type="match status" value="1"/>
</dbReference>
<evidence type="ECO:0000256" key="5">
    <source>
        <dbReference type="ARBA" id="ARBA00023014"/>
    </source>
</evidence>
<evidence type="ECO:0008006" key="10">
    <source>
        <dbReference type="Google" id="ProtNLM"/>
    </source>
</evidence>
<accession>E1WZW6</accession>
<dbReference type="SFLD" id="SFLDG01067">
    <property type="entry name" value="SPASM/twitch_domain_containing"/>
    <property type="match status" value="1"/>
</dbReference>
<dbReference type="InterPro" id="IPR058240">
    <property type="entry name" value="rSAM_sf"/>
</dbReference>
<dbReference type="Proteomes" id="UP000008963">
    <property type="component" value="Chromosome"/>
</dbReference>
<name>E1WZW6_HALMS</name>
<evidence type="ECO:0000256" key="4">
    <source>
        <dbReference type="ARBA" id="ARBA00023004"/>
    </source>
</evidence>
<protein>
    <recommendedName>
        <fullName evidence="10">Radical SAM protein</fullName>
    </recommendedName>
</protein>
<dbReference type="KEGG" id="bmx:BMS_3145"/>
<keyword evidence="3" id="KW-0479">Metal-binding</keyword>
<dbReference type="EMBL" id="FQ312005">
    <property type="protein sequence ID" value="CBW27902.1"/>
    <property type="molecule type" value="Genomic_DNA"/>
</dbReference>